<evidence type="ECO:0000256" key="1">
    <source>
        <dbReference type="SAM" id="MobiDB-lite"/>
    </source>
</evidence>
<dbReference type="Proteomes" id="UP000284751">
    <property type="component" value="Unassembled WGS sequence"/>
</dbReference>
<accession>A0A412AWU0</accession>
<feature type="transmembrane region" description="Helical" evidence="2">
    <location>
        <begin position="231"/>
        <end position="253"/>
    </location>
</feature>
<keyword evidence="2" id="KW-0472">Membrane</keyword>
<organism evidence="3 4">
    <name type="scientific">[Clostridium] leptum</name>
    <dbReference type="NCBI Taxonomy" id="1535"/>
    <lineage>
        <taxon>Bacteria</taxon>
        <taxon>Bacillati</taxon>
        <taxon>Bacillota</taxon>
        <taxon>Clostridia</taxon>
        <taxon>Eubacteriales</taxon>
        <taxon>Oscillospiraceae</taxon>
        <taxon>Oscillospiraceae incertae sedis</taxon>
    </lineage>
</organism>
<protein>
    <submittedName>
        <fullName evidence="3">Zinc-ribbon domain-containing protein</fullName>
    </submittedName>
</protein>
<gene>
    <name evidence="3" type="ORF">DWY99_08295</name>
</gene>
<dbReference type="EMBL" id="QRTC01000030">
    <property type="protein sequence ID" value="RGQ40186.1"/>
    <property type="molecule type" value="Genomic_DNA"/>
</dbReference>
<evidence type="ECO:0000313" key="3">
    <source>
        <dbReference type="EMBL" id="RGQ40186.1"/>
    </source>
</evidence>
<comment type="caution">
    <text evidence="3">The sequence shown here is derived from an EMBL/GenBank/DDBJ whole genome shotgun (WGS) entry which is preliminary data.</text>
</comment>
<evidence type="ECO:0000313" key="4">
    <source>
        <dbReference type="Proteomes" id="UP000284751"/>
    </source>
</evidence>
<evidence type="ECO:0000256" key="2">
    <source>
        <dbReference type="SAM" id="Phobius"/>
    </source>
</evidence>
<sequence>MICPHCQKQIPSDSLVCGYCGHKIKETLQKAEAPAEAAASFSEETVPAAEEKKEPLENERDVLSGNGDLAATDEKEASPEKSSEASGGSDSETVKGISPETALKKTLEPFLPQAGMAENDKESEDPTASSAFIPPAVVASENSADVTSTEKDGTEAASGDTQAAVTGAGSTHSNYASSNEPNSTAEAEPAPSKPEAEGYYSKKKLSPEKKLEETYIRRMAKRQRPLKTSSFFWTEFLLLIPGINLVLLFVWAFRKNANANRKAFARSILIWILILILFLLIVLIVMIVLGIPVDKYIWLKSFQDWAAGLTV</sequence>
<feature type="compositionally biased region" description="Basic and acidic residues" evidence="1">
    <location>
        <begin position="49"/>
        <end position="62"/>
    </location>
</feature>
<name>A0A412AWU0_9FIRM</name>
<reference evidence="3 4" key="1">
    <citation type="submission" date="2018-08" db="EMBL/GenBank/DDBJ databases">
        <title>A genome reference for cultivated species of the human gut microbiota.</title>
        <authorList>
            <person name="Zou Y."/>
            <person name="Xue W."/>
            <person name="Luo G."/>
        </authorList>
    </citation>
    <scope>NUCLEOTIDE SEQUENCE [LARGE SCALE GENOMIC DNA]</scope>
    <source>
        <strain evidence="3 4">AF28-26</strain>
    </source>
</reference>
<feature type="compositionally biased region" description="Basic and acidic residues" evidence="1">
    <location>
        <begin position="72"/>
        <end position="83"/>
    </location>
</feature>
<dbReference type="AlphaFoldDB" id="A0A412AWU0"/>
<feature type="compositionally biased region" description="Polar residues" evidence="1">
    <location>
        <begin position="159"/>
        <end position="184"/>
    </location>
</feature>
<feature type="region of interest" description="Disordered" evidence="1">
    <location>
        <begin position="35"/>
        <end position="205"/>
    </location>
</feature>
<proteinExistence type="predicted"/>
<keyword evidence="2" id="KW-1133">Transmembrane helix</keyword>
<feature type="compositionally biased region" description="Low complexity" evidence="1">
    <location>
        <begin position="35"/>
        <end position="44"/>
    </location>
</feature>
<feature type="transmembrane region" description="Helical" evidence="2">
    <location>
        <begin position="268"/>
        <end position="291"/>
    </location>
</feature>
<keyword evidence="2" id="KW-0812">Transmembrane</keyword>